<gene>
    <name evidence="7" type="ORF">A2988_00115</name>
</gene>
<dbReference type="GO" id="GO:0030267">
    <property type="term" value="F:glyoxylate reductase (NADPH) activity"/>
    <property type="evidence" value="ECO:0007669"/>
    <property type="project" value="TreeGrafter"/>
</dbReference>
<dbReference type="GO" id="GO:0005829">
    <property type="term" value="C:cytosol"/>
    <property type="evidence" value="ECO:0007669"/>
    <property type="project" value="TreeGrafter"/>
</dbReference>
<dbReference type="GO" id="GO:0016618">
    <property type="term" value="F:hydroxypyruvate reductase [NAD(P)H] activity"/>
    <property type="evidence" value="ECO:0007669"/>
    <property type="project" value="TreeGrafter"/>
</dbReference>
<dbReference type="PROSITE" id="PS00670">
    <property type="entry name" value="D_2_HYDROXYACID_DH_2"/>
    <property type="match status" value="1"/>
</dbReference>
<dbReference type="InterPro" id="IPR006140">
    <property type="entry name" value="D-isomer_DH_NAD-bd"/>
</dbReference>
<dbReference type="InterPro" id="IPR029753">
    <property type="entry name" value="D-isomer_DH_CS"/>
</dbReference>
<dbReference type="STRING" id="1797298.A2988_00115"/>
<accession>A0A1F5BTF1</accession>
<comment type="caution">
    <text evidence="7">The sequence shown here is derived from an EMBL/GenBank/DDBJ whole genome shotgun (WGS) entry which is preliminary data.</text>
</comment>
<evidence type="ECO:0000256" key="4">
    <source>
        <dbReference type="RuleBase" id="RU003719"/>
    </source>
</evidence>
<dbReference type="EMBL" id="MEYS01000002">
    <property type="protein sequence ID" value="OGD33888.1"/>
    <property type="molecule type" value="Genomic_DNA"/>
</dbReference>
<reference evidence="7 8" key="1">
    <citation type="journal article" date="2016" name="Nat. Commun.">
        <title>Thousands of microbial genomes shed light on interconnected biogeochemical processes in an aquifer system.</title>
        <authorList>
            <person name="Anantharaman K."/>
            <person name="Brown C.T."/>
            <person name="Hug L.A."/>
            <person name="Sharon I."/>
            <person name="Castelle C.J."/>
            <person name="Probst A.J."/>
            <person name="Thomas B.C."/>
            <person name="Singh A."/>
            <person name="Wilkins M.J."/>
            <person name="Karaoz U."/>
            <person name="Brodie E.L."/>
            <person name="Williams K.H."/>
            <person name="Hubbard S.S."/>
            <person name="Banfield J.F."/>
        </authorList>
    </citation>
    <scope>NUCLEOTIDE SEQUENCE [LARGE SCALE GENOMIC DNA]</scope>
</reference>
<dbReference type="Pfam" id="PF00389">
    <property type="entry name" value="2-Hacid_dh"/>
    <property type="match status" value="1"/>
</dbReference>
<dbReference type="SUPFAM" id="SSF52283">
    <property type="entry name" value="Formate/glycerate dehydrogenase catalytic domain-like"/>
    <property type="match status" value="1"/>
</dbReference>
<organism evidence="7 8">
    <name type="scientific">Candidatus Azambacteria bacterium RIFCSPLOWO2_01_FULL_46_25</name>
    <dbReference type="NCBI Taxonomy" id="1797298"/>
    <lineage>
        <taxon>Bacteria</taxon>
        <taxon>Candidatus Azamiibacteriota</taxon>
    </lineage>
</organism>
<feature type="domain" description="D-isomer specific 2-hydroxyacid dehydrogenase NAD-binding" evidence="6">
    <location>
        <begin position="112"/>
        <end position="291"/>
    </location>
</feature>
<dbReference type="FunFam" id="3.40.50.720:FF:000203">
    <property type="entry name" value="D-3-phosphoglycerate dehydrogenase (SerA)"/>
    <property type="match status" value="1"/>
</dbReference>
<dbReference type="AlphaFoldDB" id="A0A1F5BTF1"/>
<evidence type="ECO:0000256" key="1">
    <source>
        <dbReference type="ARBA" id="ARBA00005854"/>
    </source>
</evidence>
<dbReference type="CDD" id="cd05301">
    <property type="entry name" value="GDH"/>
    <property type="match status" value="1"/>
</dbReference>
<dbReference type="Proteomes" id="UP000176650">
    <property type="component" value="Unassembled WGS sequence"/>
</dbReference>
<proteinExistence type="inferred from homology"/>
<sequence length="323" mass="35328">MPKVFVTRKIPDAGIRMLEQKGYAVAVSAKDGVLTKDELGQELQGKQYDALLSLLTDKIDGAILDAAGAQLKIVANYAVGYDNFALADFKQRNIYATNTPDVLTNTVAEHAFGLILSIAQRIAEGDRFTRAGKYHGWQPMLLLGNDLYKKTLGILGLGRIGSRVAHHGSRGFDMPVIYYDVRRNEAFEKEYNATFMATPEELLARADFVSVHVPLLPTTHHLMNAERLGMMKKTAYLINTSRGPIIDEAALVEALRTKVIRGAALDVFEKEPDLAPGLAELENVVLTPHTASATEETRAAMSEVAARNIIEALEGRVPPNALS</sequence>
<comment type="similarity">
    <text evidence="1 4">Belongs to the D-isomer specific 2-hydroxyacid dehydrogenase family.</text>
</comment>
<evidence type="ECO:0000256" key="2">
    <source>
        <dbReference type="ARBA" id="ARBA00023002"/>
    </source>
</evidence>
<dbReference type="InterPro" id="IPR050223">
    <property type="entry name" value="D-isomer_2-hydroxyacid_DH"/>
</dbReference>
<dbReference type="GO" id="GO:0051287">
    <property type="term" value="F:NAD binding"/>
    <property type="evidence" value="ECO:0007669"/>
    <property type="project" value="InterPro"/>
</dbReference>
<name>A0A1F5BTF1_9BACT</name>
<evidence type="ECO:0000259" key="6">
    <source>
        <dbReference type="Pfam" id="PF02826"/>
    </source>
</evidence>
<dbReference type="PANTHER" id="PTHR10996:SF283">
    <property type="entry name" value="GLYOXYLATE_HYDROXYPYRUVATE REDUCTASE B"/>
    <property type="match status" value="1"/>
</dbReference>
<dbReference type="PROSITE" id="PS00671">
    <property type="entry name" value="D_2_HYDROXYACID_DH_3"/>
    <property type="match status" value="1"/>
</dbReference>
<dbReference type="Gene3D" id="3.40.50.720">
    <property type="entry name" value="NAD(P)-binding Rossmann-like Domain"/>
    <property type="match status" value="2"/>
</dbReference>
<evidence type="ECO:0000259" key="5">
    <source>
        <dbReference type="Pfam" id="PF00389"/>
    </source>
</evidence>
<evidence type="ECO:0000313" key="8">
    <source>
        <dbReference type="Proteomes" id="UP000176650"/>
    </source>
</evidence>
<dbReference type="InterPro" id="IPR036291">
    <property type="entry name" value="NAD(P)-bd_dom_sf"/>
</dbReference>
<dbReference type="PROSITE" id="PS00065">
    <property type="entry name" value="D_2_HYDROXYACID_DH_1"/>
    <property type="match status" value="1"/>
</dbReference>
<dbReference type="Pfam" id="PF02826">
    <property type="entry name" value="2-Hacid_dh_C"/>
    <property type="match status" value="1"/>
</dbReference>
<protein>
    <submittedName>
        <fullName evidence="7">D-glycerate dehydrogenase</fullName>
    </submittedName>
</protein>
<evidence type="ECO:0000313" key="7">
    <source>
        <dbReference type="EMBL" id="OGD33888.1"/>
    </source>
</evidence>
<keyword evidence="2 4" id="KW-0560">Oxidoreductase</keyword>
<dbReference type="InterPro" id="IPR029752">
    <property type="entry name" value="D-isomer_DH_CS1"/>
</dbReference>
<feature type="domain" description="D-isomer specific 2-hydroxyacid dehydrogenase catalytic" evidence="5">
    <location>
        <begin position="4"/>
        <end position="322"/>
    </location>
</feature>
<evidence type="ECO:0000256" key="3">
    <source>
        <dbReference type="ARBA" id="ARBA00023027"/>
    </source>
</evidence>
<dbReference type="PANTHER" id="PTHR10996">
    <property type="entry name" value="2-HYDROXYACID DEHYDROGENASE-RELATED"/>
    <property type="match status" value="1"/>
</dbReference>
<dbReference type="SUPFAM" id="SSF51735">
    <property type="entry name" value="NAD(P)-binding Rossmann-fold domains"/>
    <property type="match status" value="1"/>
</dbReference>
<dbReference type="InterPro" id="IPR006139">
    <property type="entry name" value="D-isomer_2_OHA_DH_cat_dom"/>
</dbReference>
<keyword evidence="3" id="KW-0520">NAD</keyword>